<accession>A0A8X7BNH5</accession>
<protein>
    <submittedName>
        <fullName evidence="1">Uncharacterized protein</fullName>
    </submittedName>
</protein>
<gene>
    <name evidence="1" type="ORF">TNIN_244491</name>
</gene>
<reference evidence="1" key="1">
    <citation type="submission" date="2020-08" db="EMBL/GenBank/DDBJ databases">
        <title>Multicomponent nature underlies the extraordinary mechanical properties of spider dragline silk.</title>
        <authorList>
            <person name="Kono N."/>
            <person name="Nakamura H."/>
            <person name="Mori M."/>
            <person name="Yoshida Y."/>
            <person name="Ohtoshi R."/>
            <person name="Malay A.D."/>
            <person name="Moran D.A.P."/>
            <person name="Tomita M."/>
            <person name="Numata K."/>
            <person name="Arakawa K."/>
        </authorList>
    </citation>
    <scope>NUCLEOTIDE SEQUENCE</scope>
</reference>
<evidence type="ECO:0000313" key="1">
    <source>
        <dbReference type="EMBL" id="GFY38701.1"/>
    </source>
</evidence>
<keyword evidence="2" id="KW-1185">Reference proteome</keyword>
<proteinExistence type="predicted"/>
<organism evidence="1 2">
    <name type="scientific">Trichonephila inaurata madagascariensis</name>
    <dbReference type="NCBI Taxonomy" id="2747483"/>
    <lineage>
        <taxon>Eukaryota</taxon>
        <taxon>Metazoa</taxon>
        <taxon>Ecdysozoa</taxon>
        <taxon>Arthropoda</taxon>
        <taxon>Chelicerata</taxon>
        <taxon>Arachnida</taxon>
        <taxon>Araneae</taxon>
        <taxon>Araneomorphae</taxon>
        <taxon>Entelegynae</taxon>
        <taxon>Araneoidea</taxon>
        <taxon>Nephilidae</taxon>
        <taxon>Trichonephila</taxon>
        <taxon>Trichonephila inaurata</taxon>
    </lineage>
</organism>
<name>A0A8X7BNH5_9ARAC</name>
<sequence length="90" mass="10107">MPRKRVMGGTEILGTSLHDNVIDPEIRDSSFTGFSDEFRRLELENLLEKRTSGVRKKEGVGVEGIFCVANPRTRTTRVLFLNIQEVSPSA</sequence>
<dbReference type="Proteomes" id="UP000886998">
    <property type="component" value="Unassembled WGS sequence"/>
</dbReference>
<dbReference type="AlphaFoldDB" id="A0A8X7BNH5"/>
<dbReference type="EMBL" id="BMAV01000996">
    <property type="protein sequence ID" value="GFY38701.1"/>
    <property type="molecule type" value="Genomic_DNA"/>
</dbReference>
<comment type="caution">
    <text evidence="1">The sequence shown here is derived from an EMBL/GenBank/DDBJ whole genome shotgun (WGS) entry which is preliminary data.</text>
</comment>
<evidence type="ECO:0000313" key="2">
    <source>
        <dbReference type="Proteomes" id="UP000886998"/>
    </source>
</evidence>